<evidence type="ECO:0000313" key="2">
    <source>
        <dbReference type="Proteomes" id="UP000234275"/>
    </source>
</evidence>
<dbReference type="GeneID" id="36555239"/>
<gene>
    <name evidence="1" type="ORF">P170DRAFT_423975</name>
</gene>
<dbReference type="STRING" id="1392250.A0A2I2GK24"/>
<comment type="caution">
    <text evidence="1">The sequence shown here is derived from an EMBL/GenBank/DDBJ whole genome shotgun (WGS) entry which is preliminary data.</text>
</comment>
<dbReference type="EMBL" id="MSFO01000002">
    <property type="protein sequence ID" value="PLB53207.1"/>
    <property type="molecule type" value="Genomic_DNA"/>
</dbReference>
<accession>A0A2I2GK24</accession>
<organism evidence="1 2">
    <name type="scientific">Aspergillus steynii IBT 23096</name>
    <dbReference type="NCBI Taxonomy" id="1392250"/>
    <lineage>
        <taxon>Eukaryota</taxon>
        <taxon>Fungi</taxon>
        <taxon>Dikarya</taxon>
        <taxon>Ascomycota</taxon>
        <taxon>Pezizomycotina</taxon>
        <taxon>Eurotiomycetes</taxon>
        <taxon>Eurotiomycetidae</taxon>
        <taxon>Eurotiales</taxon>
        <taxon>Aspergillaceae</taxon>
        <taxon>Aspergillus</taxon>
        <taxon>Aspergillus subgen. Circumdati</taxon>
    </lineage>
</organism>
<protein>
    <recommendedName>
        <fullName evidence="3">F-box domain-containing protein</fullName>
    </recommendedName>
</protein>
<dbReference type="OrthoDB" id="5427059at2759"/>
<name>A0A2I2GK24_9EURO</name>
<dbReference type="Proteomes" id="UP000234275">
    <property type="component" value="Unassembled WGS sequence"/>
</dbReference>
<evidence type="ECO:0008006" key="3">
    <source>
        <dbReference type="Google" id="ProtNLM"/>
    </source>
</evidence>
<dbReference type="VEuPathDB" id="FungiDB:P170DRAFT_423975"/>
<proteinExistence type="predicted"/>
<reference evidence="1 2" key="1">
    <citation type="submission" date="2016-12" db="EMBL/GenBank/DDBJ databases">
        <title>The genomes of Aspergillus section Nigri reveals drivers in fungal speciation.</title>
        <authorList>
            <consortium name="DOE Joint Genome Institute"/>
            <person name="Vesth T.C."/>
            <person name="Nybo J."/>
            <person name="Theobald S."/>
            <person name="Brandl J."/>
            <person name="Frisvad J.C."/>
            <person name="Nielsen K.F."/>
            <person name="Lyhne E.K."/>
            <person name="Kogle M.E."/>
            <person name="Kuo A."/>
            <person name="Riley R."/>
            <person name="Clum A."/>
            <person name="Nolan M."/>
            <person name="Lipzen A."/>
            <person name="Salamov A."/>
            <person name="Henrissat B."/>
            <person name="Wiebenga A."/>
            <person name="De Vries R.P."/>
            <person name="Grigoriev I.V."/>
            <person name="Mortensen U.H."/>
            <person name="Andersen M.R."/>
            <person name="Baker S.E."/>
        </authorList>
    </citation>
    <scope>NUCLEOTIDE SEQUENCE [LARGE SCALE GENOMIC DNA]</scope>
    <source>
        <strain evidence="1 2">IBT 23096</strain>
    </source>
</reference>
<sequence>MAEPTLDGLPVELKIIILSQIDDRDTLRCLVHASPAYHQAYLTARHQLLRSLVERQYDGFLDLAEALTAIRSKGVLYGFQDEKVIYLLDNWRRRDEIRQLSPPSSSRHQLDQPDGLEEIIKLLQFHKMLCFFIEDFSTNDQRPPWIQPVQWEREHLPLHLSPAEKHRFLRAICRLQILQNIFGDPILCSDPDCPCSNMHNWQVLELDRAVGTEGIRKNAYRLFYGPLSLWEIDEMGSVFGYLYSKIMGISAEVEDDLRQLCKNTPSGMFCDIIPKEQRPPACELEADCNLDRLSNHFTGLAGLGPEFLYRLLHLDQLSRRNHFCENARSFWPGPFIGYSNGMSRDAEFPFVDPADRLEASGFEHFWSTLSSLDQPTVGWKKAWLLPHTPDDPLEDCVDYNRDPDKDWEWCYALWDETRLREWKAPLVEEDGQFNTPGAQISN</sequence>
<dbReference type="RefSeq" id="XP_024708509.1">
    <property type="nucleotide sequence ID" value="XM_024847540.1"/>
</dbReference>
<evidence type="ECO:0000313" key="1">
    <source>
        <dbReference type="EMBL" id="PLB53207.1"/>
    </source>
</evidence>
<dbReference type="AlphaFoldDB" id="A0A2I2GK24"/>
<keyword evidence="2" id="KW-1185">Reference proteome</keyword>